<dbReference type="InterPro" id="IPR013785">
    <property type="entry name" value="Aldolase_TIM"/>
</dbReference>
<evidence type="ECO:0000256" key="11">
    <source>
        <dbReference type="ARBA" id="ARBA00045934"/>
    </source>
</evidence>
<dbReference type="PANTHER" id="PTHR11082:SF5">
    <property type="entry name" value="TRNA-DIHYDROURIDINE(16_17) SYNTHASE [NAD(P)(+)]-LIKE"/>
    <property type="match status" value="1"/>
</dbReference>
<comment type="catalytic activity">
    <reaction evidence="17">
        <text>5,6-dihydrouridine(17) in tRNA + NADP(+) = uridine(17) in tRNA + NADPH + H(+)</text>
        <dbReference type="Rhea" id="RHEA:53368"/>
        <dbReference type="Rhea" id="RHEA-COMP:13541"/>
        <dbReference type="Rhea" id="RHEA-COMP:13542"/>
        <dbReference type="ChEBI" id="CHEBI:15378"/>
        <dbReference type="ChEBI" id="CHEBI:57783"/>
        <dbReference type="ChEBI" id="CHEBI:58349"/>
        <dbReference type="ChEBI" id="CHEBI:65315"/>
        <dbReference type="ChEBI" id="CHEBI:74443"/>
        <dbReference type="EC" id="1.3.1.88"/>
    </reaction>
    <physiologicalReaction direction="right-to-left" evidence="17">
        <dbReference type="Rhea" id="RHEA:53370"/>
    </physiologicalReaction>
</comment>
<dbReference type="GO" id="GO:0006397">
    <property type="term" value="P:mRNA processing"/>
    <property type="evidence" value="ECO:0007669"/>
    <property type="project" value="UniProtKB-KW"/>
</dbReference>
<evidence type="ECO:0000256" key="3">
    <source>
        <dbReference type="ARBA" id="ARBA00022643"/>
    </source>
</evidence>
<dbReference type="CDD" id="cd02801">
    <property type="entry name" value="DUS_like_FMN"/>
    <property type="match status" value="1"/>
</dbReference>
<comment type="similarity">
    <text evidence="9">Belongs to the Dus family. Dus1 subfamily.</text>
</comment>
<evidence type="ECO:0000256" key="2">
    <source>
        <dbReference type="ARBA" id="ARBA00022630"/>
    </source>
</evidence>
<comment type="catalytic activity">
    <reaction evidence="13">
        <text>5,6-dihydrouridine(16) in tRNA + NADP(+) = uridine(16) in tRNA + NADPH + H(+)</text>
        <dbReference type="Rhea" id="RHEA:53376"/>
        <dbReference type="Rhea" id="RHEA-COMP:13543"/>
        <dbReference type="Rhea" id="RHEA-COMP:13544"/>
        <dbReference type="ChEBI" id="CHEBI:15378"/>
        <dbReference type="ChEBI" id="CHEBI:57783"/>
        <dbReference type="ChEBI" id="CHEBI:58349"/>
        <dbReference type="ChEBI" id="CHEBI:65315"/>
        <dbReference type="ChEBI" id="CHEBI:74443"/>
        <dbReference type="EC" id="1.3.1.88"/>
    </reaction>
    <physiologicalReaction direction="right-to-left" evidence="13">
        <dbReference type="Rhea" id="RHEA:53378"/>
    </physiologicalReaction>
</comment>
<keyword evidence="7" id="KW-0560">Oxidoreductase</keyword>
<dbReference type="SUPFAM" id="SSF51395">
    <property type="entry name" value="FMN-linked oxidoreductases"/>
    <property type="match status" value="1"/>
</dbReference>
<dbReference type="GeneID" id="9523390"/>
<keyword evidence="21" id="KW-1185">Reference proteome</keyword>
<keyword evidence="2" id="KW-0285">Flavoprotein</keyword>
<evidence type="ECO:0000313" key="20">
    <source>
        <dbReference type="EMBL" id="EFE30979.1"/>
    </source>
</evidence>
<evidence type="ECO:0000313" key="21">
    <source>
        <dbReference type="Proteomes" id="UP000008866"/>
    </source>
</evidence>
<dbReference type="EMBL" id="ABSU01000025">
    <property type="protein sequence ID" value="EFE30979.1"/>
    <property type="molecule type" value="Genomic_DNA"/>
</dbReference>
<evidence type="ECO:0000256" key="15">
    <source>
        <dbReference type="ARBA" id="ARBA00048934"/>
    </source>
</evidence>
<dbReference type="EC" id="1.3.1.88" evidence="10"/>
<dbReference type="PROSITE" id="PS01136">
    <property type="entry name" value="UPF0034"/>
    <property type="match status" value="1"/>
</dbReference>
<dbReference type="InterPro" id="IPR018517">
    <property type="entry name" value="tRNA_hU_synthase_CS"/>
</dbReference>
<dbReference type="eggNOG" id="KOG2335">
    <property type="taxonomic scope" value="Eukaryota"/>
</dbReference>
<comment type="catalytic activity">
    <reaction evidence="16">
        <text>a 5,6-dihydrouridine in mRNA + NADP(+) = a uridine in mRNA + NADPH + H(+)</text>
        <dbReference type="Rhea" id="RHEA:69855"/>
        <dbReference type="Rhea" id="RHEA-COMP:14658"/>
        <dbReference type="Rhea" id="RHEA-COMP:17789"/>
        <dbReference type="ChEBI" id="CHEBI:15378"/>
        <dbReference type="ChEBI" id="CHEBI:57783"/>
        <dbReference type="ChEBI" id="CHEBI:58349"/>
        <dbReference type="ChEBI" id="CHEBI:65315"/>
        <dbReference type="ChEBI" id="CHEBI:74443"/>
    </reaction>
    <physiologicalReaction direction="right-to-left" evidence="16">
        <dbReference type="Rhea" id="RHEA:69857"/>
    </physiologicalReaction>
</comment>
<evidence type="ECO:0000256" key="6">
    <source>
        <dbReference type="ARBA" id="ARBA00022857"/>
    </source>
</evidence>
<dbReference type="STRING" id="663331.D4B144"/>
<evidence type="ECO:0000256" key="7">
    <source>
        <dbReference type="ARBA" id="ARBA00023002"/>
    </source>
</evidence>
<evidence type="ECO:0000256" key="12">
    <source>
        <dbReference type="ARBA" id="ARBA00047287"/>
    </source>
</evidence>
<name>D4B144_ARTBC</name>
<comment type="caution">
    <text evidence="20">The sequence shown here is derived from an EMBL/GenBank/DDBJ whole genome shotgun (WGS) entry which is preliminary data.</text>
</comment>
<comment type="catalytic activity">
    <reaction evidence="14">
        <text>a 5,6-dihydrouridine in mRNA + NAD(+) = a uridine in mRNA + NADH + H(+)</text>
        <dbReference type="Rhea" id="RHEA:69851"/>
        <dbReference type="Rhea" id="RHEA-COMP:14658"/>
        <dbReference type="Rhea" id="RHEA-COMP:17789"/>
        <dbReference type="ChEBI" id="CHEBI:15378"/>
        <dbReference type="ChEBI" id="CHEBI:57540"/>
        <dbReference type="ChEBI" id="CHEBI:57945"/>
        <dbReference type="ChEBI" id="CHEBI:65315"/>
        <dbReference type="ChEBI" id="CHEBI:74443"/>
    </reaction>
    <physiologicalReaction direction="right-to-left" evidence="14">
        <dbReference type="Rhea" id="RHEA:69853"/>
    </physiologicalReaction>
</comment>
<dbReference type="PANTHER" id="PTHR11082">
    <property type="entry name" value="TRNA-DIHYDROURIDINE SYNTHASE"/>
    <property type="match status" value="1"/>
</dbReference>
<dbReference type="KEGG" id="abe:ARB_02173"/>
<comment type="function">
    <text evidence="11">Catalyzes the synthesis of dihydrouridine, a modified base found in the D-loop of most tRNAs. Specifically modifies U47 in cytoplasmic tRNAs. Catalyzes the synthesis of dihydrouridine in some mRNAs, thereby affecting their translation.</text>
</comment>
<dbReference type="Pfam" id="PF01207">
    <property type="entry name" value="Dus"/>
    <property type="match status" value="1"/>
</dbReference>
<evidence type="ECO:0000256" key="8">
    <source>
        <dbReference type="ARBA" id="ARBA00023027"/>
    </source>
</evidence>
<dbReference type="Gene3D" id="3.20.20.70">
    <property type="entry name" value="Aldolase class I"/>
    <property type="match status" value="1"/>
</dbReference>
<evidence type="ECO:0000256" key="16">
    <source>
        <dbReference type="ARBA" id="ARBA00049447"/>
    </source>
</evidence>
<evidence type="ECO:0000256" key="18">
    <source>
        <dbReference type="SAM" id="MobiDB-lite"/>
    </source>
</evidence>
<dbReference type="AlphaFoldDB" id="D4B144"/>
<feature type="region of interest" description="Disordered" evidence="18">
    <location>
        <begin position="296"/>
        <end position="315"/>
    </location>
</feature>
<accession>D4B144</accession>
<feature type="compositionally biased region" description="Basic residues" evidence="18">
    <location>
        <begin position="383"/>
        <end position="394"/>
    </location>
</feature>
<comment type="cofactor">
    <cofactor evidence="1">
        <name>FMN</name>
        <dbReference type="ChEBI" id="CHEBI:58210"/>
    </cofactor>
</comment>
<evidence type="ECO:0000256" key="4">
    <source>
        <dbReference type="ARBA" id="ARBA00022664"/>
    </source>
</evidence>
<keyword evidence="6" id="KW-0521">NADP</keyword>
<evidence type="ECO:0000256" key="1">
    <source>
        <dbReference type="ARBA" id="ARBA00001917"/>
    </source>
</evidence>
<evidence type="ECO:0000256" key="5">
    <source>
        <dbReference type="ARBA" id="ARBA00022694"/>
    </source>
</evidence>
<keyword evidence="4" id="KW-0507">mRNA processing</keyword>
<evidence type="ECO:0000256" key="13">
    <source>
        <dbReference type="ARBA" id="ARBA00047652"/>
    </source>
</evidence>
<dbReference type="Proteomes" id="UP000008866">
    <property type="component" value="Unassembled WGS sequence"/>
</dbReference>
<dbReference type="GO" id="GO:0050660">
    <property type="term" value="F:flavin adenine dinucleotide binding"/>
    <property type="evidence" value="ECO:0007669"/>
    <property type="project" value="InterPro"/>
</dbReference>
<feature type="domain" description="DUS-like FMN-binding" evidence="19">
    <location>
        <begin position="54"/>
        <end position="303"/>
    </location>
</feature>
<protein>
    <recommendedName>
        <fullName evidence="10">tRNA-dihydrouridine(16/17) synthase [NAD(P)(+)]</fullName>
        <ecNumber evidence="10">1.3.1.88</ecNumber>
    </recommendedName>
</protein>
<dbReference type="RefSeq" id="XP_003011619.1">
    <property type="nucleotide sequence ID" value="XM_003011573.1"/>
</dbReference>
<dbReference type="HOGENOM" id="CLU_013299_5_1_1"/>
<evidence type="ECO:0000259" key="19">
    <source>
        <dbReference type="Pfam" id="PF01207"/>
    </source>
</evidence>
<evidence type="ECO:0000256" key="17">
    <source>
        <dbReference type="ARBA" id="ARBA00049467"/>
    </source>
</evidence>
<evidence type="ECO:0000256" key="10">
    <source>
        <dbReference type="ARBA" id="ARBA00038890"/>
    </source>
</evidence>
<feature type="region of interest" description="Disordered" evidence="18">
    <location>
        <begin position="530"/>
        <end position="567"/>
    </location>
</feature>
<comment type="catalytic activity">
    <reaction evidence="15">
        <text>5,6-dihydrouridine(16) in tRNA + NAD(+) = uridine(16) in tRNA + NADH + H(+)</text>
        <dbReference type="Rhea" id="RHEA:53380"/>
        <dbReference type="Rhea" id="RHEA-COMP:13543"/>
        <dbReference type="Rhea" id="RHEA-COMP:13544"/>
        <dbReference type="ChEBI" id="CHEBI:15378"/>
        <dbReference type="ChEBI" id="CHEBI:57540"/>
        <dbReference type="ChEBI" id="CHEBI:57945"/>
        <dbReference type="ChEBI" id="CHEBI:65315"/>
        <dbReference type="ChEBI" id="CHEBI:74443"/>
        <dbReference type="EC" id="1.3.1.88"/>
    </reaction>
    <physiologicalReaction direction="right-to-left" evidence="15">
        <dbReference type="Rhea" id="RHEA:53382"/>
    </physiologicalReaction>
</comment>
<dbReference type="InterPro" id="IPR035587">
    <property type="entry name" value="DUS-like_FMN-bd"/>
</dbReference>
<keyword evidence="5" id="KW-0819">tRNA processing</keyword>
<organism evidence="20 21">
    <name type="scientific">Arthroderma benhamiae (strain ATCC MYA-4681 / CBS 112371)</name>
    <name type="common">Trichophyton mentagrophytes</name>
    <dbReference type="NCBI Taxonomy" id="663331"/>
    <lineage>
        <taxon>Eukaryota</taxon>
        <taxon>Fungi</taxon>
        <taxon>Dikarya</taxon>
        <taxon>Ascomycota</taxon>
        <taxon>Pezizomycotina</taxon>
        <taxon>Eurotiomycetes</taxon>
        <taxon>Eurotiomycetidae</taxon>
        <taxon>Onygenales</taxon>
        <taxon>Arthrodermataceae</taxon>
        <taxon>Trichophyton</taxon>
    </lineage>
</organism>
<keyword evidence="8" id="KW-0520">NAD</keyword>
<keyword evidence="3" id="KW-0288">FMN</keyword>
<feature type="region of interest" description="Disordered" evidence="18">
    <location>
        <begin position="349"/>
        <end position="402"/>
    </location>
</feature>
<reference evidence="21" key="1">
    <citation type="journal article" date="2011" name="Genome Biol.">
        <title>Comparative and functional genomics provide insights into the pathogenicity of dermatophytic fungi.</title>
        <authorList>
            <person name="Burmester A."/>
            <person name="Shelest E."/>
            <person name="Gloeckner G."/>
            <person name="Heddergott C."/>
            <person name="Schindler S."/>
            <person name="Staib P."/>
            <person name="Heidel A."/>
            <person name="Felder M."/>
            <person name="Petzold A."/>
            <person name="Szafranski K."/>
            <person name="Feuermann M."/>
            <person name="Pedruzzi I."/>
            <person name="Priebe S."/>
            <person name="Groth M."/>
            <person name="Winkler R."/>
            <person name="Li W."/>
            <person name="Kniemeyer O."/>
            <person name="Schroeckh V."/>
            <person name="Hertweck C."/>
            <person name="Hube B."/>
            <person name="White T.C."/>
            <person name="Platzer M."/>
            <person name="Guthke R."/>
            <person name="Heitman J."/>
            <person name="Woestemeyer J."/>
            <person name="Zipfel P.F."/>
            <person name="Monod M."/>
            <person name="Brakhage A.A."/>
        </authorList>
    </citation>
    <scope>NUCLEOTIDE SEQUENCE [LARGE SCALE GENOMIC DNA]</scope>
    <source>
        <strain evidence="21">ATCC MYA-4681 / CBS 112371</strain>
    </source>
</reference>
<dbReference type="OMA" id="RPWWICQ"/>
<proteinExistence type="inferred from homology"/>
<gene>
    <name evidence="20" type="ORF">ARB_02173</name>
</gene>
<sequence length="567" mass="63465">MSSTNANTVDTSVESGSIPPGIIQAVNEMKPKPSRKKLHGREFYESIGSPKMVVAPMVDRSEFAWRMLTRSFMGEGNPTPILAYSPMFHARFFNEAPAYRTQHFEPVRQAKTVGTDETTAEPYLDGNPKHDRPLIVQFCANDPDELLKAARHVEAHCDAVDLNLGCPQGIAKKGHYGAFLQEDPDLIYKLINKLHNELSIPVTAKFRILETKEKTLEYARMILSAGASILSVHGRRREQKGHNTGVANWEYIRYLRDNLPPETVIFANGNILNHSDISRCLEVTGADGVMSAEGNLSDPTIFSTPPAPGEEGRMYWRGRDGRGGFRLDYVLRRYMDIIYKYVLEQDPPQRAPLYHPDDEPASESNGQIQTDEAVEDESEQPPRKKQKQGKRAKRTPSTNLSSMQGHLFQLLRHLVSHRTDIRDALARCHGGDMPNFEKVVKLVDHAVKQGMQEYEQNPDWKHVVPASKPGVVKSEESKATMEKYQRPWWVCQPYIRPLPEEALQIGSLQLKKKDKLAEEAQLIDIKAGAVKGEHGNGNGVPVSSLEPVNGKGDENNVTITPDPLVSG</sequence>
<dbReference type="GO" id="GO:0017150">
    <property type="term" value="F:tRNA dihydrouridine synthase activity"/>
    <property type="evidence" value="ECO:0007669"/>
    <property type="project" value="InterPro"/>
</dbReference>
<comment type="catalytic activity">
    <reaction evidence="12">
        <text>5,6-dihydrouridine(17) in tRNA + NAD(+) = uridine(17) in tRNA + NADH + H(+)</text>
        <dbReference type="Rhea" id="RHEA:53372"/>
        <dbReference type="Rhea" id="RHEA-COMP:13541"/>
        <dbReference type="Rhea" id="RHEA-COMP:13542"/>
        <dbReference type="ChEBI" id="CHEBI:15378"/>
        <dbReference type="ChEBI" id="CHEBI:57540"/>
        <dbReference type="ChEBI" id="CHEBI:57945"/>
        <dbReference type="ChEBI" id="CHEBI:65315"/>
        <dbReference type="ChEBI" id="CHEBI:74443"/>
        <dbReference type="EC" id="1.3.1.88"/>
    </reaction>
    <physiologicalReaction direction="right-to-left" evidence="12">
        <dbReference type="Rhea" id="RHEA:53374"/>
    </physiologicalReaction>
</comment>
<evidence type="ECO:0000256" key="9">
    <source>
        <dbReference type="ARBA" id="ARBA00038313"/>
    </source>
</evidence>
<evidence type="ECO:0000256" key="14">
    <source>
        <dbReference type="ARBA" id="ARBA00048342"/>
    </source>
</evidence>